<protein>
    <submittedName>
        <fullName evidence="3">Uncharacterized protein</fullName>
    </submittedName>
</protein>
<organism evidence="3 4">
    <name type="scientific">Viridothelium virens</name>
    <name type="common">Speckled blister lichen</name>
    <name type="synonym">Trypethelium virens</name>
    <dbReference type="NCBI Taxonomy" id="1048519"/>
    <lineage>
        <taxon>Eukaryota</taxon>
        <taxon>Fungi</taxon>
        <taxon>Dikarya</taxon>
        <taxon>Ascomycota</taxon>
        <taxon>Pezizomycotina</taxon>
        <taxon>Dothideomycetes</taxon>
        <taxon>Dothideomycetes incertae sedis</taxon>
        <taxon>Trypetheliales</taxon>
        <taxon>Trypetheliaceae</taxon>
        <taxon>Viridothelium</taxon>
    </lineage>
</organism>
<feature type="compositionally biased region" description="Basic and acidic residues" evidence="2">
    <location>
        <begin position="30"/>
        <end position="40"/>
    </location>
</feature>
<keyword evidence="1" id="KW-0175">Coiled coil</keyword>
<dbReference type="Proteomes" id="UP000800092">
    <property type="component" value="Unassembled WGS sequence"/>
</dbReference>
<feature type="region of interest" description="Disordered" evidence="2">
    <location>
        <begin position="157"/>
        <end position="180"/>
    </location>
</feature>
<accession>A0A6A6H9G0</accession>
<feature type="compositionally biased region" description="Low complexity" evidence="2">
    <location>
        <begin position="414"/>
        <end position="438"/>
    </location>
</feature>
<feature type="compositionally biased region" description="Low complexity" evidence="2">
    <location>
        <begin position="469"/>
        <end position="488"/>
    </location>
</feature>
<evidence type="ECO:0000256" key="1">
    <source>
        <dbReference type="SAM" id="Coils"/>
    </source>
</evidence>
<feature type="coiled-coil region" evidence="1">
    <location>
        <begin position="130"/>
        <end position="157"/>
    </location>
</feature>
<dbReference type="GO" id="GO:0005884">
    <property type="term" value="C:actin filament"/>
    <property type="evidence" value="ECO:0007669"/>
    <property type="project" value="TreeGrafter"/>
</dbReference>
<feature type="compositionally biased region" description="Pro residues" evidence="2">
    <location>
        <begin position="399"/>
        <end position="413"/>
    </location>
</feature>
<name>A0A6A6H9G0_VIRVR</name>
<sequence length="601" mass="67018">MAQSESTSAATSSSPSFTIMEIPYQMDFADQYHDKAEGKAPRPLPKLGPSYHSQESPCPVTPPRAAEHDEQSFQQALQSIKAEIQEMNNYYSNVLRDADKARAPPMNTTMLPVHPHPLPQPGAPTFWQLFQALRTDVRGLDARLELLETRYERLEERLSRLEPGTPPETPAPSTTQLVDLDPPEIASSTTSWPLQGEKADEDTVAGLPLATPGDIGYFDPKEDDGTTSRSGDYHDVMFFVEWVRRVAKEKRILCLRSCLRNRALTWWLTLDADTRHAMENGNVGLACNELVRHFALSQHEAMVELVHKKYTEKDITAGRKLYEDYGLNIYRFCLHARFKGDQFHHMAKMFMYHNIAPSLFSYFPEPTDDPSETALDYLYKLQQRECRVRNAFLARKPEPPPTEPPKWPPPPKSTPLSRPSVAPPSSASSTDSSSSSAPPKGPPPPPLPPKKLETPQVVRFMPDVPSPENANPTHNTTTTTTTNTINTGPPAPPRQPPQFRRLANLHRSQSLHHLPGSSSTLARQGRHNPYTAEYVTRHRPNPYRSENGASSGGEGPVAGSSLAESSGMGAGPSAAKSMWQAYVEDEDRAYQRALRNSKVEY</sequence>
<evidence type="ECO:0000313" key="3">
    <source>
        <dbReference type="EMBL" id="KAF2234143.1"/>
    </source>
</evidence>
<evidence type="ECO:0000313" key="4">
    <source>
        <dbReference type="Proteomes" id="UP000800092"/>
    </source>
</evidence>
<dbReference type="InterPro" id="IPR051412">
    <property type="entry name" value="Formin_Homology_Diaphanous_sf"/>
</dbReference>
<keyword evidence="4" id="KW-1185">Reference proteome</keyword>
<proteinExistence type="predicted"/>
<dbReference type="EMBL" id="ML991801">
    <property type="protein sequence ID" value="KAF2234143.1"/>
    <property type="molecule type" value="Genomic_DNA"/>
</dbReference>
<dbReference type="PANTHER" id="PTHR45691">
    <property type="entry name" value="PROTEIN DIAPHANOUS"/>
    <property type="match status" value="1"/>
</dbReference>
<reference evidence="3" key="1">
    <citation type="journal article" date="2020" name="Stud. Mycol.">
        <title>101 Dothideomycetes genomes: a test case for predicting lifestyles and emergence of pathogens.</title>
        <authorList>
            <person name="Haridas S."/>
            <person name="Albert R."/>
            <person name="Binder M."/>
            <person name="Bloem J."/>
            <person name="Labutti K."/>
            <person name="Salamov A."/>
            <person name="Andreopoulos B."/>
            <person name="Baker S."/>
            <person name="Barry K."/>
            <person name="Bills G."/>
            <person name="Bluhm B."/>
            <person name="Cannon C."/>
            <person name="Castanera R."/>
            <person name="Culley D."/>
            <person name="Daum C."/>
            <person name="Ezra D."/>
            <person name="Gonzalez J."/>
            <person name="Henrissat B."/>
            <person name="Kuo A."/>
            <person name="Liang C."/>
            <person name="Lipzen A."/>
            <person name="Lutzoni F."/>
            <person name="Magnuson J."/>
            <person name="Mondo S."/>
            <person name="Nolan M."/>
            <person name="Ohm R."/>
            <person name="Pangilinan J."/>
            <person name="Park H.-J."/>
            <person name="Ramirez L."/>
            <person name="Alfaro M."/>
            <person name="Sun H."/>
            <person name="Tritt A."/>
            <person name="Yoshinaga Y."/>
            <person name="Zwiers L.-H."/>
            <person name="Turgeon B."/>
            <person name="Goodwin S."/>
            <person name="Spatafora J."/>
            <person name="Crous P."/>
            <person name="Grigoriev I."/>
        </authorList>
    </citation>
    <scope>NUCLEOTIDE SEQUENCE</scope>
    <source>
        <strain evidence="3">Tuck. ex Michener</strain>
    </source>
</reference>
<dbReference type="GO" id="GO:0030041">
    <property type="term" value="P:actin filament polymerization"/>
    <property type="evidence" value="ECO:0007669"/>
    <property type="project" value="TreeGrafter"/>
</dbReference>
<dbReference type="OrthoDB" id="446168at2759"/>
<evidence type="ECO:0000256" key="2">
    <source>
        <dbReference type="SAM" id="MobiDB-lite"/>
    </source>
</evidence>
<feature type="region of interest" description="Disordered" evidence="2">
    <location>
        <begin position="393"/>
        <end position="578"/>
    </location>
</feature>
<dbReference type="PANTHER" id="PTHR45691:SF6">
    <property type="entry name" value="PROTEIN DIAPHANOUS"/>
    <property type="match status" value="1"/>
</dbReference>
<gene>
    <name evidence="3" type="ORF">EV356DRAFT_515804</name>
</gene>
<feature type="compositionally biased region" description="Pro residues" evidence="2">
    <location>
        <begin position="439"/>
        <end position="449"/>
    </location>
</feature>
<dbReference type="AlphaFoldDB" id="A0A6A6H9G0"/>
<feature type="region of interest" description="Disordered" evidence="2">
    <location>
        <begin position="30"/>
        <end position="68"/>
    </location>
</feature>